<evidence type="ECO:0000256" key="5">
    <source>
        <dbReference type="ARBA" id="ARBA00022827"/>
    </source>
</evidence>
<dbReference type="InterPro" id="IPR040165">
    <property type="entry name" value="Diminuto-like"/>
</dbReference>
<keyword evidence="8" id="KW-0472">Membrane</keyword>
<dbReference type="SUPFAM" id="SSF56176">
    <property type="entry name" value="FAD-binding/transporter-associated domain-like"/>
    <property type="match status" value="1"/>
</dbReference>
<keyword evidence="3" id="KW-0285">Flavoprotein</keyword>
<evidence type="ECO:0000256" key="6">
    <source>
        <dbReference type="ARBA" id="ARBA00022989"/>
    </source>
</evidence>
<evidence type="ECO:0000256" key="1">
    <source>
        <dbReference type="ARBA" id="ARBA00004167"/>
    </source>
</evidence>
<reference evidence="10 11" key="1">
    <citation type="submission" date="2019-06" db="EMBL/GenBank/DDBJ databases">
        <title>Sequencing the genomes of 1000 actinobacteria strains.</title>
        <authorList>
            <person name="Klenk H.-P."/>
        </authorList>
    </citation>
    <scope>NUCLEOTIDE SEQUENCE [LARGE SCALE GENOMIC DNA]</scope>
    <source>
        <strain evidence="10 11">DSM 45928</strain>
    </source>
</reference>
<keyword evidence="5" id="KW-0274">FAD</keyword>
<dbReference type="PANTHER" id="PTHR10801">
    <property type="entry name" value="24-DEHYDROCHOLESTEROL REDUCTASE"/>
    <property type="match status" value="1"/>
</dbReference>
<evidence type="ECO:0000259" key="9">
    <source>
        <dbReference type="PROSITE" id="PS51387"/>
    </source>
</evidence>
<dbReference type="SUPFAM" id="SSF55103">
    <property type="entry name" value="FAD-linked oxidases, C-terminal domain"/>
    <property type="match status" value="1"/>
</dbReference>
<accession>A0A543AY21</accession>
<protein>
    <recommendedName>
        <fullName evidence="2">Delta(24)-sterol reductase</fullName>
        <ecNumber evidence="2">1.3.1.72</ecNumber>
    </recommendedName>
</protein>
<dbReference type="EC" id="1.3.1.72" evidence="2"/>
<dbReference type="PANTHER" id="PTHR10801:SF0">
    <property type="entry name" value="DELTA(24)-STEROL REDUCTASE"/>
    <property type="match status" value="1"/>
</dbReference>
<evidence type="ECO:0000256" key="3">
    <source>
        <dbReference type="ARBA" id="ARBA00022630"/>
    </source>
</evidence>
<dbReference type="GO" id="GO:0050614">
    <property type="term" value="F:Delta24-sterol reductase activity"/>
    <property type="evidence" value="ECO:0007669"/>
    <property type="project" value="UniProtKB-EC"/>
</dbReference>
<name>A0A543AY21_9ACTN</name>
<dbReference type="InterPro" id="IPR036318">
    <property type="entry name" value="FAD-bd_PCMH-like_sf"/>
</dbReference>
<dbReference type="FunCoup" id="A0A543AY21">
    <property type="interactions" value="106"/>
</dbReference>
<dbReference type="InterPro" id="IPR016166">
    <property type="entry name" value="FAD-bd_PCMH"/>
</dbReference>
<evidence type="ECO:0000256" key="2">
    <source>
        <dbReference type="ARBA" id="ARBA00012405"/>
    </source>
</evidence>
<evidence type="ECO:0000256" key="8">
    <source>
        <dbReference type="ARBA" id="ARBA00023136"/>
    </source>
</evidence>
<dbReference type="Gene3D" id="3.30.465.10">
    <property type="match status" value="1"/>
</dbReference>
<dbReference type="RefSeq" id="WP_142040390.1">
    <property type="nucleotide sequence ID" value="NZ_JBHTGS010000001.1"/>
</dbReference>
<evidence type="ECO:0000256" key="7">
    <source>
        <dbReference type="ARBA" id="ARBA00023002"/>
    </source>
</evidence>
<dbReference type="GO" id="GO:0071949">
    <property type="term" value="F:FAD binding"/>
    <property type="evidence" value="ECO:0007669"/>
    <property type="project" value="InterPro"/>
</dbReference>
<keyword evidence="11" id="KW-1185">Reference proteome</keyword>
<dbReference type="OrthoDB" id="5482059at2"/>
<dbReference type="InterPro" id="IPR016169">
    <property type="entry name" value="FAD-bd_PCMH_sub2"/>
</dbReference>
<dbReference type="InterPro" id="IPR016164">
    <property type="entry name" value="FAD-linked_Oxase-like_C"/>
</dbReference>
<dbReference type="InParanoid" id="A0A543AY21"/>
<dbReference type="PROSITE" id="PS51387">
    <property type="entry name" value="FAD_PCMH"/>
    <property type="match status" value="1"/>
</dbReference>
<keyword evidence="6" id="KW-1133">Transmembrane helix</keyword>
<dbReference type="GO" id="GO:0016020">
    <property type="term" value="C:membrane"/>
    <property type="evidence" value="ECO:0007669"/>
    <property type="project" value="UniProtKB-SubCell"/>
</dbReference>
<gene>
    <name evidence="10" type="ORF">FB566_3026</name>
</gene>
<dbReference type="Proteomes" id="UP000317043">
    <property type="component" value="Unassembled WGS sequence"/>
</dbReference>
<feature type="domain" description="FAD-binding PCMH-type" evidence="9">
    <location>
        <begin position="1"/>
        <end position="166"/>
    </location>
</feature>
<keyword evidence="7" id="KW-0560">Oxidoreductase</keyword>
<comment type="subcellular location">
    <subcellularLocation>
        <location evidence="1">Membrane</location>
        <topology evidence="1">Single-pass membrane protein</topology>
    </subcellularLocation>
</comment>
<dbReference type="Pfam" id="PF01565">
    <property type="entry name" value="FAD_binding_4"/>
    <property type="match status" value="1"/>
</dbReference>
<comment type="caution">
    <text evidence="10">The sequence shown here is derived from an EMBL/GenBank/DDBJ whole genome shotgun (WGS) entry which is preliminary data.</text>
</comment>
<evidence type="ECO:0000256" key="4">
    <source>
        <dbReference type="ARBA" id="ARBA00022692"/>
    </source>
</evidence>
<evidence type="ECO:0000313" key="10">
    <source>
        <dbReference type="EMBL" id="TQL77467.1"/>
    </source>
</evidence>
<dbReference type="EMBL" id="VFOW01000001">
    <property type="protein sequence ID" value="TQL77467.1"/>
    <property type="molecule type" value="Genomic_DNA"/>
</dbReference>
<keyword evidence="4" id="KW-0812">Transmembrane</keyword>
<proteinExistence type="predicted"/>
<dbReference type="AlphaFoldDB" id="A0A543AY21"/>
<sequence>MCRQDHDSAVARLRAAMSSLPINAPIRLGKPSSNLFRFGGRDRTPGLPTDGLDTVIRLDPNARTVEVGGLITYEKLVAATLPHKLMPAVVPQLRTITLGGAVAGLGIESTSFRRGLPHESVIEMDVLTGAGDVVTVTESDPLFRAFPNSYGTLGYAVRLVIGLEPVENAVELTHHRFGSPFEAFEAMGQLWERPEVDFLDGVAFGPGEIYLTTGRFDAGIGPVSDYTGQSIFYQSVRERDTDRLTVHDYLWRWDTDWFWCSAAFGVQNRLLRPFWPKVYRRSDVYRRLVGLDRRLGLTRGMGVLSRRRREAVIQDVEVPVDNAAEFLTRFFESIPIRPVWLCPLRGSDDRRWPLYRLDPEVGYVNFGFWATVPLAPGMSEDHHNLLVERLVAECGGHKSLYSTVHYDREQFWRSYDEAAYRDVKRQYDPHGRLPELYDKVVGDHATR</sequence>
<evidence type="ECO:0000313" key="11">
    <source>
        <dbReference type="Proteomes" id="UP000317043"/>
    </source>
</evidence>
<dbReference type="InterPro" id="IPR006094">
    <property type="entry name" value="Oxid_FAD_bind_N"/>
</dbReference>
<organism evidence="10 11">
    <name type="scientific">Stackebrandtia endophytica</name>
    <dbReference type="NCBI Taxonomy" id="1496996"/>
    <lineage>
        <taxon>Bacteria</taxon>
        <taxon>Bacillati</taxon>
        <taxon>Actinomycetota</taxon>
        <taxon>Actinomycetes</taxon>
        <taxon>Glycomycetales</taxon>
        <taxon>Glycomycetaceae</taxon>
        <taxon>Stackebrandtia</taxon>
    </lineage>
</organism>